<evidence type="ECO:0000313" key="3">
    <source>
        <dbReference type="Proteomes" id="UP000095038"/>
    </source>
</evidence>
<dbReference type="RefSeq" id="XP_020050391.1">
    <property type="nucleotide sequence ID" value="XM_020194329.1"/>
</dbReference>
<dbReference type="EMBL" id="KV454475">
    <property type="protein sequence ID" value="ODV64084.1"/>
    <property type="molecule type" value="Genomic_DNA"/>
</dbReference>
<feature type="region of interest" description="Disordered" evidence="1">
    <location>
        <begin position="1"/>
        <end position="72"/>
    </location>
</feature>
<sequence>MSGRHVRNIGRISQIDTPNNQINRVNNEINGTNNRTNNRSINDGNERRNSQRSVEPLPLYSPPIPPPAYIPQ</sequence>
<evidence type="ECO:0000256" key="1">
    <source>
        <dbReference type="SAM" id="MobiDB-lite"/>
    </source>
</evidence>
<proteinExistence type="predicted"/>
<dbReference type="Proteomes" id="UP000095038">
    <property type="component" value="Unassembled WGS sequence"/>
</dbReference>
<dbReference type="InParanoid" id="A0A1D2VR47"/>
<name>A0A1D2VR47_9ASCO</name>
<protein>
    <submittedName>
        <fullName evidence="2">Uncharacterized protein</fullName>
    </submittedName>
</protein>
<gene>
    <name evidence="2" type="ORF">ASCRUDRAFT_79013</name>
</gene>
<organism evidence="2 3">
    <name type="scientific">Ascoidea rubescens DSM 1968</name>
    <dbReference type="NCBI Taxonomy" id="1344418"/>
    <lineage>
        <taxon>Eukaryota</taxon>
        <taxon>Fungi</taxon>
        <taxon>Dikarya</taxon>
        <taxon>Ascomycota</taxon>
        <taxon>Saccharomycotina</taxon>
        <taxon>Saccharomycetes</taxon>
        <taxon>Ascoideaceae</taxon>
        <taxon>Ascoidea</taxon>
    </lineage>
</organism>
<evidence type="ECO:0000313" key="2">
    <source>
        <dbReference type="EMBL" id="ODV64084.1"/>
    </source>
</evidence>
<accession>A0A1D2VR47</accession>
<feature type="compositionally biased region" description="Low complexity" evidence="1">
    <location>
        <begin position="19"/>
        <end position="43"/>
    </location>
</feature>
<feature type="compositionally biased region" description="Pro residues" evidence="1">
    <location>
        <begin position="59"/>
        <end position="72"/>
    </location>
</feature>
<keyword evidence="3" id="KW-1185">Reference proteome</keyword>
<reference evidence="3" key="1">
    <citation type="submission" date="2016-05" db="EMBL/GenBank/DDBJ databases">
        <title>Comparative genomics of biotechnologically important yeasts.</title>
        <authorList>
            <consortium name="DOE Joint Genome Institute"/>
            <person name="Riley R."/>
            <person name="Haridas S."/>
            <person name="Wolfe K.H."/>
            <person name="Lopes M.R."/>
            <person name="Hittinger C.T."/>
            <person name="Goker M."/>
            <person name="Salamov A."/>
            <person name="Wisecaver J."/>
            <person name="Long T.M."/>
            <person name="Aerts A.L."/>
            <person name="Barry K."/>
            <person name="Choi C."/>
            <person name="Clum A."/>
            <person name="Coughlan A.Y."/>
            <person name="Deshpande S."/>
            <person name="Douglass A.P."/>
            <person name="Hanson S.J."/>
            <person name="Klenk H.-P."/>
            <person name="Labutti K."/>
            <person name="Lapidus A."/>
            <person name="Lindquist E."/>
            <person name="Lipzen A."/>
            <person name="Meier-Kolthoff J.P."/>
            <person name="Ohm R.A."/>
            <person name="Otillar R.P."/>
            <person name="Pangilinan J."/>
            <person name="Peng Y."/>
            <person name="Rokas A."/>
            <person name="Rosa C.A."/>
            <person name="Scheuner C."/>
            <person name="Sibirny A.A."/>
            <person name="Slot J.C."/>
            <person name="Stielow J.B."/>
            <person name="Sun H."/>
            <person name="Kurtzman C.P."/>
            <person name="Blackwell M."/>
            <person name="Grigoriev I.V."/>
            <person name="Jeffries T.W."/>
        </authorList>
    </citation>
    <scope>NUCLEOTIDE SEQUENCE [LARGE SCALE GENOMIC DNA]</scope>
    <source>
        <strain evidence="3">DSM 1968</strain>
    </source>
</reference>
<dbReference type="GeneID" id="30967965"/>
<dbReference type="AlphaFoldDB" id="A0A1D2VR47"/>